<protein>
    <submittedName>
        <fullName evidence="1">Uncharacterized protein</fullName>
    </submittedName>
</protein>
<dbReference type="EMBL" id="SRLO01000229">
    <property type="protein sequence ID" value="TNN65832.1"/>
    <property type="molecule type" value="Genomic_DNA"/>
</dbReference>
<comment type="caution">
    <text evidence="1">The sequence shown here is derived from an EMBL/GenBank/DDBJ whole genome shotgun (WGS) entry which is preliminary data.</text>
</comment>
<evidence type="ECO:0000313" key="1">
    <source>
        <dbReference type="EMBL" id="TNN65832.1"/>
    </source>
</evidence>
<proteinExistence type="predicted"/>
<evidence type="ECO:0000313" key="2">
    <source>
        <dbReference type="Proteomes" id="UP000314294"/>
    </source>
</evidence>
<organism evidence="1 2">
    <name type="scientific">Liparis tanakae</name>
    <name type="common">Tanaka's snailfish</name>
    <dbReference type="NCBI Taxonomy" id="230148"/>
    <lineage>
        <taxon>Eukaryota</taxon>
        <taxon>Metazoa</taxon>
        <taxon>Chordata</taxon>
        <taxon>Craniata</taxon>
        <taxon>Vertebrata</taxon>
        <taxon>Euteleostomi</taxon>
        <taxon>Actinopterygii</taxon>
        <taxon>Neopterygii</taxon>
        <taxon>Teleostei</taxon>
        <taxon>Neoteleostei</taxon>
        <taxon>Acanthomorphata</taxon>
        <taxon>Eupercaria</taxon>
        <taxon>Perciformes</taxon>
        <taxon>Cottioidei</taxon>
        <taxon>Cottales</taxon>
        <taxon>Liparidae</taxon>
        <taxon>Liparis</taxon>
    </lineage>
</organism>
<reference evidence="1 2" key="1">
    <citation type="submission" date="2019-03" db="EMBL/GenBank/DDBJ databases">
        <title>First draft genome of Liparis tanakae, snailfish: a comprehensive survey of snailfish specific genes.</title>
        <authorList>
            <person name="Kim W."/>
            <person name="Song I."/>
            <person name="Jeong J.-H."/>
            <person name="Kim D."/>
            <person name="Kim S."/>
            <person name="Ryu S."/>
            <person name="Song J.Y."/>
            <person name="Lee S.K."/>
        </authorList>
    </citation>
    <scope>NUCLEOTIDE SEQUENCE [LARGE SCALE GENOMIC DNA]</scope>
    <source>
        <tissue evidence="1">Muscle</tissue>
    </source>
</reference>
<dbReference type="AlphaFoldDB" id="A0A4Z2HM15"/>
<sequence>MYSRVSPAPSRPSCRTWRFKLDGENLHMNCYSSISNNSSFADPIGSLHSPMRSLGFALCELKEPVEGAGCK</sequence>
<keyword evidence="2" id="KW-1185">Reference proteome</keyword>
<name>A0A4Z2HM15_9TELE</name>
<dbReference type="Proteomes" id="UP000314294">
    <property type="component" value="Unassembled WGS sequence"/>
</dbReference>
<accession>A0A4Z2HM15</accession>
<gene>
    <name evidence="1" type="ORF">EYF80_023984</name>
</gene>